<gene>
    <name evidence="1" type="ORF">GA0061070_106816</name>
</gene>
<dbReference type="EMBL" id="FMBC01000068">
    <property type="protein sequence ID" value="SCC67533.1"/>
    <property type="molecule type" value="Genomic_DNA"/>
</dbReference>
<reference evidence="2" key="1">
    <citation type="submission" date="2016-08" db="EMBL/GenBank/DDBJ databases">
        <authorList>
            <person name="Varghese N."/>
            <person name="Submissions Spin"/>
        </authorList>
    </citation>
    <scope>NUCLEOTIDE SEQUENCE [LARGE SCALE GENOMIC DNA]</scope>
    <source>
        <strain evidence="2">REICA_142</strain>
    </source>
</reference>
<keyword evidence="2" id="KW-1185">Reference proteome</keyword>
<accession>A0A1C4GI06</accession>
<dbReference type="Proteomes" id="UP000198515">
    <property type="component" value="Unassembled WGS sequence"/>
</dbReference>
<sequence length="81" mass="9095">MNFKSTLFPGVKTVTSTLRVRTPRDRVTSARKKSLNSIFSSKISGLNKRITNWRVSPVTGQLERRCSFSDSEDPQSSSFIA</sequence>
<name>A0A1C4GI06_9ENTR</name>
<proteinExistence type="predicted"/>
<protein>
    <submittedName>
        <fullName evidence="1">Uncharacterized protein</fullName>
    </submittedName>
</protein>
<organism evidence="1 2">
    <name type="scientific">Kosakonia oryziphila</name>
    <dbReference type="NCBI Taxonomy" id="1005667"/>
    <lineage>
        <taxon>Bacteria</taxon>
        <taxon>Pseudomonadati</taxon>
        <taxon>Pseudomonadota</taxon>
        <taxon>Gammaproteobacteria</taxon>
        <taxon>Enterobacterales</taxon>
        <taxon>Enterobacteriaceae</taxon>
        <taxon>Kosakonia</taxon>
    </lineage>
</organism>
<dbReference type="OrthoDB" id="6976740at2"/>
<evidence type="ECO:0000313" key="2">
    <source>
        <dbReference type="Proteomes" id="UP000198515"/>
    </source>
</evidence>
<evidence type="ECO:0000313" key="1">
    <source>
        <dbReference type="EMBL" id="SCC67533.1"/>
    </source>
</evidence>
<dbReference type="AlphaFoldDB" id="A0A1C4GI06"/>